<proteinExistence type="predicted"/>
<evidence type="ECO:0000256" key="6">
    <source>
        <dbReference type="ARBA" id="ARBA00023242"/>
    </source>
</evidence>
<feature type="domain" description="C2H2-type" evidence="9">
    <location>
        <begin position="749"/>
        <end position="777"/>
    </location>
</feature>
<evidence type="ECO:0000259" key="9">
    <source>
        <dbReference type="PROSITE" id="PS50157"/>
    </source>
</evidence>
<gene>
    <name evidence="10" type="ORF">HPULCUR_002972</name>
</gene>
<feature type="domain" description="C2H2-type" evidence="9">
    <location>
        <begin position="597"/>
        <end position="621"/>
    </location>
</feature>
<dbReference type="EMBL" id="BAABUJ010000008">
    <property type="protein sequence ID" value="GAA5797584.1"/>
    <property type="molecule type" value="Genomic_DNA"/>
</dbReference>
<keyword evidence="2" id="KW-0479">Metal-binding</keyword>
<dbReference type="SMART" id="SM00355">
    <property type="entry name" value="ZnF_C2H2"/>
    <property type="match status" value="12"/>
</dbReference>
<keyword evidence="11" id="KW-1185">Reference proteome</keyword>
<comment type="subcellular location">
    <subcellularLocation>
        <location evidence="1">Nucleus</location>
    </subcellularLocation>
</comment>
<dbReference type="Pfam" id="PF12756">
    <property type="entry name" value="zf-C2H2_2"/>
    <property type="match status" value="1"/>
</dbReference>
<dbReference type="InterPro" id="IPR050888">
    <property type="entry name" value="ZnF_C2H2-type_TF"/>
</dbReference>
<evidence type="ECO:0000256" key="3">
    <source>
        <dbReference type="ARBA" id="ARBA00022737"/>
    </source>
</evidence>
<reference evidence="10 11" key="1">
    <citation type="submission" date="2024-04" db="EMBL/GenBank/DDBJ databases">
        <title>genome sequences of Mucor flavus KT1a and Helicostylum pulchrum KT1b strains isolation_sourced from the surface of a dry-aged beef.</title>
        <authorList>
            <person name="Toyotome T."/>
            <person name="Hosono M."/>
            <person name="Torimaru M."/>
            <person name="Fukuda K."/>
            <person name="Mikami N."/>
        </authorList>
    </citation>
    <scope>NUCLEOTIDE SEQUENCE [LARGE SCALE GENOMIC DNA]</scope>
    <source>
        <strain evidence="10 11">KT1b</strain>
    </source>
</reference>
<name>A0ABP9XS18_9FUNG</name>
<dbReference type="InterPro" id="IPR013087">
    <property type="entry name" value="Znf_C2H2_type"/>
</dbReference>
<feature type="region of interest" description="Disordered" evidence="8">
    <location>
        <begin position="1"/>
        <end position="39"/>
    </location>
</feature>
<sequence length="782" mass="90075">METNTASKRRSTQSAADTDTEQVPKRTKPTLDTPDLISSTLPEFAPDTKYPNTYCAFCEIDTFKHDRYRQHLIGVHGLDIKIDDPSLVDGAVKPDPHDPDYYCMVCETCSSDKTDYCNHLQQEHSIKFKTGKIPFLHNSKSMDYNDAEMPSTYNEESKCSDCNHAYHSIAAYRRHLKEVHRMDDLIVAPRKTFKEVKKRIEACDFLPNPNDPNFYCRVCELKLSKQNSLIGHIKVLHNLDTTYTYDYVIAAPSLLDHYPEYCNSHFVCKRCDGFSFETRPKFHDHLRTVHQLQLPTGVCGNFHCQNVVEGNDYKCRPCSDGNTVKRRIFETKPMAKSNRQPLVAKYIPPAKIDLESANREKVAQTPTVSVGQGNNMFSVPPPQLTETRIVTFEDLIASTAGGFDRMTVNNNAQNANSVYNDEDDDEDDDDDEVYIQDVKLEGGETPVGARNQKIARSEIAFCSICSISFKEPQEYVQHLNAHCVELKDAKDGDVVEAHGYTCTTCHVKYDTKGRFIRHMSIAPHNNPSFDWMFKEPNPRQADIKGFYKCPKCKLTFDTKQQHLDHLEQKHIDEIYRLKYIRSLVDDGTLHTIEGFYIECEDCDESYSSLGRLQIHRRDVHTFLPDQETDVTRYYDRQKQLGIPCPKHSCLECGTKVRKALMKEHYSLHDWRPPIQADGSFWNGMYAINQLQDLNEFAIPPFYCGPCGKSLKGYPAYRNHVVNKHNVRTAFPTQKNYDPSVVPDIDDPRFYCKSCDFKFAARDKYRRHLKSFHEMLLPKLRAK</sequence>
<dbReference type="Proteomes" id="UP001476247">
    <property type="component" value="Unassembled WGS sequence"/>
</dbReference>
<keyword evidence="4 7" id="KW-0863">Zinc-finger</keyword>
<evidence type="ECO:0000256" key="4">
    <source>
        <dbReference type="ARBA" id="ARBA00022771"/>
    </source>
</evidence>
<dbReference type="InterPro" id="IPR041661">
    <property type="entry name" value="ZN622/Rei1/Reh1_Znf-C2H2"/>
</dbReference>
<protein>
    <recommendedName>
        <fullName evidence="9">C2H2-type domain-containing protein</fullName>
    </recommendedName>
</protein>
<accession>A0ABP9XS18</accession>
<evidence type="ECO:0000313" key="11">
    <source>
        <dbReference type="Proteomes" id="UP001476247"/>
    </source>
</evidence>
<feature type="compositionally biased region" description="Polar residues" evidence="8">
    <location>
        <begin position="1"/>
        <end position="17"/>
    </location>
</feature>
<evidence type="ECO:0000256" key="7">
    <source>
        <dbReference type="PROSITE-ProRule" id="PRU00042"/>
    </source>
</evidence>
<dbReference type="Gene3D" id="3.30.160.60">
    <property type="entry name" value="Classic Zinc Finger"/>
    <property type="match status" value="4"/>
</dbReference>
<comment type="caution">
    <text evidence="10">The sequence shown here is derived from an EMBL/GenBank/DDBJ whole genome shotgun (WGS) entry which is preliminary data.</text>
</comment>
<evidence type="ECO:0000256" key="2">
    <source>
        <dbReference type="ARBA" id="ARBA00022723"/>
    </source>
</evidence>
<evidence type="ECO:0000256" key="1">
    <source>
        <dbReference type="ARBA" id="ARBA00004123"/>
    </source>
</evidence>
<evidence type="ECO:0000313" key="10">
    <source>
        <dbReference type="EMBL" id="GAA5797584.1"/>
    </source>
</evidence>
<keyword evidence="3" id="KW-0677">Repeat</keyword>
<keyword evidence="6" id="KW-0539">Nucleus</keyword>
<evidence type="ECO:0000256" key="8">
    <source>
        <dbReference type="SAM" id="MobiDB-lite"/>
    </source>
</evidence>
<evidence type="ECO:0000256" key="5">
    <source>
        <dbReference type="ARBA" id="ARBA00022833"/>
    </source>
</evidence>
<dbReference type="PANTHER" id="PTHR24406">
    <property type="entry name" value="TRANSCRIPTIONAL REPRESSOR CTCFL-RELATED"/>
    <property type="match status" value="1"/>
</dbReference>
<dbReference type="PROSITE" id="PS50157">
    <property type="entry name" value="ZINC_FINGER_C2H2_2"/>
    <property type="match status" value="2"/>
</dbReference>
<keyword evidence="5" id="KW-0862">Zinc</keyword>
<dbReference type="PROSITE" id="PS00028">
    <property type="entry name" value="ZINC_FINGER_C2H2_1"/>
    <property type="match status" value="8"/>
</dbReference>
<organism evidence="10 11">
    <name type="scientific">Helicostylum pulchrum</name>
    <dbReference type="NCBI Taxonomy" id="562976"/>
    <lineage>
        <taxon>Eukaryota</taxon>
        <taxon>Fungi</taxon>
        <taxon>Fungi incertae sedis</taxon>
        <taxon>Mucoromycota</taxon>
        <taxon>Mucoromycotina</taxon>
        <taxon>Mucoromycetes</taxon>
        <taxon>Mucorales</taxon>
        <taxon>Mucorineae</taxon>
        <taxon>Mucoraceae</taxon>
        <taxon>Helicostylum</taxon>
    </lineage>
</organism>